<protein>
    <submittedName>
        <fullName evidence="2">Hydroxymyristoyl-ACP dehydratase</fullName>
    </submittedName>
</protein>
<reference evidence="2 3" key="1">
    <citation type="submission" date="2023-09" db="EMBL/GenBank/DDBJ databases">
        <authorList>
            <person name="Rey-Velasco X."/>
        </authorList>
    </citation>
    <scope>NUCLEOTIDE SEQUENCE [LARGE SCALE GENOMIC DNA]</scope>
    <source>
        <strain evidence="2 3">F297</strain>
    </source>
</reference>
<name>A0ABU3CXE7_9FLAO</name>
<dbReference type="InterPro" id="IPR054545">
    <property type="entry name" value="ApeI-like"/>
</dbReference>
<sequence length="121" mass="13910">MLLKDFYSVISTKRNEGQFFTEIKIRKDHDLYKGHFPDRPVTPGVILMQMFKEELERQTGKNLQFSKANNVKFMAVVDPNVDDVLVLESEIEETAEALHLKGVARHNGCLALKINASYNWV</sequence>
<evidence type="ECO:0000313" key="2">
    <source>
        <dbReference type="EMBL" id="MDT0650986.1"/>
    </source>
</evidence>
<organism evidence="2 3">
    <name type="scientific">Autumnicola edwardsiae</name>
    <dbReference type="NCBI Taxonomy" id="3075594"/>
    <lineage>
        <taxon>Bacteria</taxon>
        <taxon>Pseudomonadati</taxon>
        <taxon>Bacteroidota</taxon>
        <taxon>Flavobacteriia</taxon>
        <taxon>Flavobacteriales</taxon>
        <taxon>Flavobacteriaceae</taxon>
        <taxon>Autumnicola</taxon>
    </lineage>
</organism>
<gene>
    <name evidence="2" type="ORF">RM529_12560</name>
</gene>
<dbReference type="Pfam" id="PF22818">
    <property type="entry name" value="ApeI-like"/>
    <property type="match status" value="1"/>
</dbReference>
<dbReference type="SUPFAM" id="SSF54637">
    <property type="entry name" value="Thioesterase/thiol ester dehydrase-isomerase"/>
    <property type="match status" value="1"/>
</dbReference>
<dbReference type="Proteomes" id="UP001248819">
    <property type="component" value="Unassembled WGS sequence"/>
</dbReference>
<feature type="domain" description="ApeI dehydratase-like" evidence="1">
    <location>
        <begin position="14"/>
        <end position="98"/>
    </location>
</feature>
<evidence type="ECO:0000313" key="3">
    <source>
        <dbReference type="Proteomes" id="UP001248819"/>
    </source>
</evidence>
<dbReference type="RefSeq" id="WP_311485127.1">
    <property type="nucleotide sequence ID" value="NZ_JAVRHP010000072.1"/>
</dbReference>
<keyword evidence="3" id="KW-1185">Reference proteome</keyword>
<dbReference type="EMBL" id="JAVRHP010000072">
    <property type="protein sequence ID" value="MDT0650986.1"/>
    <property type="molecule type" value="Genomic_DNA"/>
</dbReference>
<accession>A0ABU3CXE7</accession>
<comment type="caution">
    <text evidence="2">The sequence shown here is derived from an EMBL/GenBank/DDBJ whole genome shotgun (WGS) entry which is preliminary data.</text>
</comment>
<dbReference type="InterPro" id="IPR029069">
    <property type="entry name" value="HotDog_dom_sf"/>
</dbReference>
<dbReference type="Gene3D" id="3.10.129.10">
    <property type="entry name" value="Hotdog Thioesterase"/>
    <property type="match status" value="1"/>
</dbReference>
<proteinExistence type="predicted"/>
<evidence type="ECO:0000259" key="1">
    <source>
        <dbReference type="Pfam" id="PF22818"/>
    </source>
</evidence>